<proteinExistence type="predicted"/>
<feature type="region of interest" description="Disordered" evidence="1">
    <location>
        <begin position="169"/>
        <end position="196"/>
    </location>
</feature>
<evidence type="ECO:0000313" key="3">
    <source>
        <dbReference type="EMBL" id="ABM38274.1"/>
    </source>
</evidence>
<evidence type="ECO:0000256" key="2">
    <source>
        <dbReference type="SAM" id="Phobius"/>
    </source>
</evidence>
<dbReference type="AlphaFoldDB" id="A1VRJ6"/>
<dbReference type="eggNOG" id="ENOG5032U5W">
    <property type="taxonomic scope" value="Bacteria"/>
</dbReference>
<feature type="compositionally biased region" description="Acidic residues" evidence="1">
    <location>
        <begin position="170"/>
        <end position="182"/>
    </location>
</feature>
<name>A1VRJ6_POLNA</name>
<dbReference type="HOGENOM" id="CLU_119990_0_0_4"/>
<keyword evidence="2" id="KW-0812">Transmembrane</keyword>
<evidence type="ECO:0000256" key="1">
    <source>
        <dbReference type="SAM" id="MobiDB-lite"/>
    </source>
</evidence>
<feature type="transmembrane region" description="Helical" evidence="2">
    <location>
        <begin position="78"/>
        <end position="98"/>
    </location>
</feature>
<keyword evidence="2" id="KW-1133">Transmembrane helix</keyword>
<organism evidence="3 4">
    <name type="scientific">Polaromonas naphthalenivorans (strain CJ2)</name>
    <dbReference type="NCBI Taxonomy" id="365044"/>
    <lineage>
        <taxon>Bacteria</taxon>
        <taxon>Pseudomonadati</taxon>
        <taxon>Pseudomonadota</taxon>
        <taxon>Betaproteobacteria</taxon>
        <taxon>Burkholderiales</taxon>
        <taxon>Comamonadaceae</taxon>
        <taxon>Polaromonas</taxon>
    </lineage>
</organism>
<feature type="transmembrane region" description="Helical" evidence="2">
    <location>
        <begin position="110"/>
        <end position="125"/>
    </location>
</feature>
<protein>
    <recommendedName>
        <fullName evidence="5">Transmembrane protein</fullName>
    </recommendedName>
</protein>
<keyword evidence="2" id="KW-0472">Membrane</keyword>
<accession>A1VRJ6</accession>
<sequence>MEQSEFIYKRRLAVKKWKLVLTQGLLAGSLASAFSTAVLALTGRREAGSAAAPLNAVSHWYWGDEAFDRQDADLGHTAVGYLTHHSAAIFWATVYAALASQKPASRTTPGVLLGAAATSATAYLADFKLTPHRFTPGYEHRLSTAALVAVHAALAVGLAAGALALRDQYADEEEPEDQEPEEPEPRIVRHVRAGNI</sequence>
<dbReference type="KEGG" id="pna:Pnap_2975"/>
<feature type="transmembrane region" description="Helical" evidence="2">
    <location>
        <begin position="145"/>
        <end position="165"/>
    </location>
</feature>
<dbReference type="Proteomes" id="UP000000644">
    <property type="component" value="Chromosome"/>
</dbReference>
<keyword evidence="4" id="KW-1185">Reference proteome</keyword>
<evidence type="ECO:0008006" key="5">
    <source>
        <dbReference type="Google" id="ProtNLM"/>
    </source>
</evidence>
<dbReference type="EMBL" id="CP000529">
    <property type="protein sequence ID" value="ABM38274.1"/>
    <property type="molecule type" value="Genomic_DNA"/>
</dbReference>
<dbReference type="STRING" id="365044.Pnap_2975"/>
<gene>
    <name evidence="3" type="ordered locus">Pnap_2975</name>
</gene>
<reference evidence="4" key="1">
    <citation type="journal article" date="2009" name="Environ. Microbiol.">
        <title>The genome of Polaromonas naphthalenivorans strain CJ2, isolated from coal tar-contaminated sediment, reveals physiological and metabolic versatility and evolution through extensive horizontal gene transfer.</title>
        <authorList>
            <person name="Yagi J.M."/>
            <person name="Sims D."/>
            <person name="Brettin T."/>
            <person name="Bruce D."/>
            <person name="Madsen E.L."/>
        </authorList>
    </citation>
    <scope>NUCLEOTIDE SEQUENCE [LARGE SCALE GENOMIC DNA]</scope>
    <source>
        <strain evidence="4">CJ2</strain>
    </source>
</reference>
<evidence type="ECO:0000313" key="4">
    <source>
        <dbReference type="Proteomes" id="UP000000644"/>
    </source>
</evidence>